<keyword evidence="2" id="KW-1133">Transmembrane helix</keyword>
<dbReference type="Gene3D" id="1.20.5.2950">
    <property type="match status" value="1"/>
</dbReference>
<sequence length="475" mass="51220">MSSTDDDTTPGRTDERPMLVLGEDRLDVEDTTPEQLRRQHEEAQREIAEARRRAEQEIERKRRAAQREIEQLEAEKERELAARQRELDRAQRTLFRRESTLRRKLSASGGTPKERLVSRPPTPPLRERGLRGSGWAQVLGLGGAAALLVGLLTAVPSGDGEELRSEVVAATESRATWLRSGLASDEIIALRMAGQDVPTGPDGTYESVRLAREAELLSPGNEHYVEEMESSTEAMVDADTSDVRALSTWAETRRSAGYAVGSWEVGDLADEARGPDAWSYVLLAVGVLGLLGLCVLALVAGSWVSLAMVVVALGLAVTSLSVVGVADADLRRATAAQDEAADVADEVYDQIGRDLEVVYGISTSIYSFREEYWAHRPFYGDVPAVAGDYVAERARMGELMEADEQVMAEGALGLVAVGRTVVEAQLPVARSAGVELADELARARSAWAPAFGLGALGAMLAAVGIALSRGRGRDT</sequence>
<feature type="compositionally biased region" description="Basic and acidic residues" evidence="1">
    <location>
        <begin position="12"/>
        <end position="25"/>
    </location>
</feature>
<keyword evidence="2" id="KW-0812">Transmembrane</keyword>
<dbReference type="RefSeq" id="WP_188428447.1">
    <property type="nucleotide sequence ID" value="NZ_BAABKH010000005.1"/>
</dbReference>
<feature type="region of interest" description="Disordered" evidence="1">
    <location>
        <begin position="1"/>
        <end position="64"/>
    </location>
</feature>
<reference evidence="3" key="2">
    <citation type="submission" date="2020-09" db="EMBL/GenBank/DDBJ databases">
        <authorList>
            <person name="Sun Q."/>
            <person name="Zhou Y."/>
        </authorList>
    </citation>
    <scope>NUCLEOTIDE SEQUENCE</scope>
    <source>
        <strain evidence="3">CGMCC 1.12160</strain>
    </source>
</reference>
<evidence type="ECO:0000313" key="4">
    <source>
        <dbReference type="Proteomes" id="UP000605670"/>
    </source>
</evidence>
<organism evidence="3 4">
    <name type="scientific">Ornithinimicrobium tianjinense</name>
    <dbReference type="NCBI Taxonomy" id="1195761"/>
    <lineage>
        <taxon>Bacteria</taxon>
        <taxon>Bacillati</taxon>
        <taxon>Actinomycetota</taxon>
        <taxon>Actinomycetes</taxon>
        <taxon>Micrococcales</taxon>
        <taxon>Ornithinimicrobiaceae</taxon>
        <taxon>Ornithinimicrobium</taxon>
    </lineage>
</organism>
<feature type="transmembrane region" description="Helical" evidence="2">
    <location>
        <begin position="446"/>
        <end position="467"/>
    </location>
</feature>
<accession>A0A917BJ35</accession>
<comment type="caution">
    <text evidence="3">The sequence shown here is derived from an EMBL/GenBank/DDBJ whole genome shotgun (WGS) entry which is preliminary data.</text>
</comment>
<keyword evidence="2" id="KW-0472">Membrane</keyword>
<proteinExistence type="predicted"/>
<feature type="transmembrane region" description="Helical" evidence="2">
    <location>
        <begin position="135"/>
        <end position="155"/>
    </location>
</feature>
<feature type="transmembrane region" description="Helical" evidence="2">
    <location>
        <begin position="277"/>
        <end position="299"/>
    </location>
</feature>
<evidence type="ECO:0000256" key="2">
    <source>
        <dbReference type="SAM" id="Phobius"/>
    </source>
</evidence>
<dbReference type="AlphaFoldDB" id="A0A917BJ35"/>
<protein>
    <submittedName>
        <fullName evidence="3">Uncharacterized protein</fullName>
    </submittedName>
</protein>
<gene>
    <name evidence="3" type="ORF">GCM10011366_09910</name>
</gene>
<dbReference type="EMBL" id="BMEM01000001">
    <property type="protein sequence ID" value="GGF44238.1"/>
    <property type="molecule type" value="Genomic_DNA"/>
</dbReference>
<feature type="region of interest" description="Disordered" evidence="1">
    <location>
        <begin position="98"/>
        <end position="130"/>
    </location>
</feature>
<evidence type="ECO:0000256" key="1">
    <source>
        <dbReference type="SAM" id="MobiDB-lite"/>
    </source>
</evidence>
<dbReference type="CDD" id="cd06503">
    <property type="entry name" value="ATP-synt_Fo_b"/>
    <property type="match status" value="1"/>
</dbReference>
<feature type="compositionally biased region" description="Basic and acidic residues" evidence="1">
    <location>
        <begin position="35"/>
        <end position="64"/>
    </location>
</feature>
<name>A0A917BJ35_9MICO</name>
<dbReference type="Proteomes" id="UP000605670">
    <property type="component" value="Unassembled WGS sequence"/>
</dbReference>
<feature type="transmembrane region" description="Helical" evidence="2">
    <location>
        <begin position="306"/>
        <end position="326"/>
    </location>
</feature>
<keyword evidence="4" id="KW-1185">Reference proteome</keyword>
<evidence type="ECO:0000313" key="3">
    <source>
        <dbReference type="EMBL" id="GGF44238.1"/>
    </source>
</evidence>
<reference evidence="3" key="1">
    <citation type="journal article" date="2014" name="Int. J. Syst. Evol. Microbiol.">
        <title>Complete genome sequence of Corynebacterium casei LMG S-19264T (=DSM 44701T), isolated from a smear-ripened cheese.</title>
        <authorList>
            <consortium name="US DOE Joint Genome Institute (JGI-PGF)"/>
            <person name="Walter F."/>
            <person name="Albersmeier A."/>
            <person name="Kalinowski J."/>
            <person name="Ruckert C."/>
        </authorList>
    </citation>
    <scope>NUCLEOTIDE SEQUENCE</scope>
    <source>
        <strain evidence="3">CGMCC 1.12160</strain>
    </source>
</reference>